<dbReference type="AlphaFoldDB" id="A0A833KZG1"/>
<dbReference type="EMBL" id="WPAF01000056">
    <property type="protein sequence ID" value="KAF0132492.1"/>
    <property type="molecule type" value="Genomic_DNA"/>
</dbReference>
<dbReference type="PANTHER" id="PTHR37423">
    <property type="entry name" value="SOLUBLE LYTIC MUREIN TRANSGLYCOSYLASE-RELATED"/>
    <property type="match status" value="1"/>
</dbReference>
<dbReference type="Pfam" id="PF01464">
    <property type="entry name" value="SLT"/>
    <property type="match status" value="1"/>
</dbReference>
<evidence type="ECO:0000313" key="2">
    <source>
        <dbReference type="EMBL" id="KAF0132492.1"/>
    </source>
</evidence>
<comment type="caution">
    <text evidence="2">The sequence shown here is derived from an EMBL/GenBank/DDBJ whole genome shotgun (WGS) entry which is preliminary data.</text>
</comment>
<reference evidence="2 3" key="1">
    <citation type="submission" date="2019-12" db="EMBL/GenBank/DDBJ databases">
        <authorList>
            <person name="Wolfe R."/>
            <person name="Danczak R."/>
            <person name="Wilkins M."/>
        </authorList>
    </citation>
    <scope>NUCLEOTIDE SEQUENCE [LARGE SCALE GENOMIC DNA]</scope>
    <source>
        <strain evidence="2">X2_MaxBin.013</strain>
    </source>
</reference>
<dbReference type="PANTHER" id="PTHR37423:SF2">
    <property type="entry name" value="MEMBRANE-BOUND LYTIC MUREIN TRANSGLYCOSYLASE C"/>
    <property type="match status" value="1"/>
</dbReference>
<dbReference type="Gene3D" id="1.10.530.10">
    <property type="match status" value="1"/>
</dbReference>
<dbReference type="SUPFAM" id="SSF53955">
    <property type="entry name" value="Lysozyme-like"/>
    <property type="match status" value="1"/>
</dbReference>
<dbReference type="Proteomes" id="UP000488506">
    <property type="component" value="Unassembled WGS sequence"/>
</dbReference>
<feature type="domain" description="Transglycosylase SLT" evidence="1">
    <location>
        <begin position="155"/>
        <end position="266"/>
    </location>
</feature>
<dbReference type="InterPro" id="IPR023346">
    <property type="entry name" value="Lysozyme-like_dom_sf"/>
</dbReference>
<sequence>MPKSGKPIDSNIKCPWCGVVYPDIRRNGSYEKDKNKIPIYYCKKCNKGFSASVFKVKIIKPQKDIEIGNKIKIEINIAAERSIGIKNIRYETERDKKAIDSGELQKQSEKCYSGVWNLFDLLAGWYVFNIIILDTQGLISIHSKKIQLIQHYDELIRKIAKENEIDQFLVKGLIWKESSFNPQAISSANAKGLMQLNDITIKDIENKEKYTVKNPLDPEQNIRGGVFYIKRLIERFGNLRIALGAYNWGPSNVVKNGLQEQKFPKKVKNYIDDVLKYKEICEKEYYEYYENIK</sequence>
<protein>
    <submittedName>
        <fullName evidence="2">Lytic transglycosylase</fullName>
    </submittedName>
</protein>
<evidence type="ECO:0000313" key="3">
    <source>
        <dbReference type="Proteomes" id="UP000488506"/>
    </source>
</evidence>
<name>A0A833KZG1_UNCSA</name>
<gene>
    <name evidence="2" type="ORF">FD145_1634</name>
</gene>
<proteinExistence type="predicted"/>
<accession>A0A833KZG1</accession>
<dbReference type="InterPro" id="IPR008258">
    <property type="entry name" value="Transglycosylase_SLT_dom_1"/>
</dbReference>
<dbReference type="CDD" id="cd00254">
    <property type="entry name" value="LT-like"/>
    <property type="match status" value="1"/>
</dbReference>
<evidence type="ECO:0000259" key="1">
    <source>
        <dbReference type="Pfam" id="PF01464"/>
    </source>
</evidence>
<organism evidence="2 3">
    <name type="scientific">Candidatus Saganbacteria bacterium</name>
    <dbReference type="NCBI Taxonomy" id="2575572"/>
    <lineage>
        <taxon>Bacteria</taxon>
        <taxon>Bacillati</taxon>
        <taxon>Saganbacteria</taxon>
    </lineage>
</organism>